<dbReference type="GO" id="GO:0016746">
    <property type="term" value="F:acyltransferase activity"/>
    <property type="evidence" value="ECO:0007669"/>
    <property type="project" value="UniProtKB-KW"/>
</dbReference>
<accession>A0ABV5K614</accession>
<dbReference type="PROSITE" id="PS51186">
    <property type="entry name" value="GNAT"/>
    <property type="match status" value="1"/>
</dbReference>
<dbReference type="Gene3D" id="3.40.630.30">
    <property type="match status" value="1"/>
</dbReference>
<dbReference type="EC" id="2.3.1.-" evidence="2"/>
<sequence>MFVAGVLLSEPVAALLRRAMSDHSAQQELGAYEARADRDLYGWSVDHELVSVAGISNDRPDAELLHLATSLEHERHGHAGALLHAAFTELALRQLVAETDGDAVDFYRITGFEIASVASAWPGSRYRCTLRR</sequence>
<proteinExistence type="predicted"/>
<comment type="caution">
    <text evidence="2">The sequence shown here is derived from an EMBL/GenBank/DDBJ whole genome shotgun (WGS) entry which is preliminary data.</text>
</comment>
<dbReference type="InterPro" id="IPR016181">
    <property type="entry name" value="Acyl_CoA_acyltransferase"/>
</dbReference>
<reference evidence="2 3" key="1">
    <citation type="submission" date="2024-09" db="EMBL/GenBank/DDBJ databases">
        <authorList>
            <person name="Sun Q."/>
            <person name="Mori K."/>
        </authorList>
    </citation>
    <scope>NUCLEOTIDE SEQUENCE [LARGE SCALE GENOMIC DNA]</scope>
    <source>
        <strain evidence="2 3">JCM 9626</strain>
    </source>
</reference>
<dbReference type="InterPro" id="IPR000182">
    <property type="entry name" value="GNAT_dom"/>
</dbReference>
<organism evidence="2 3">
    <name type="scientific">Nocardioides plantarum</name>
    <dbReference type="NCBI Taxonomy" id="29299"/>
    <lineage>
        <taxon>Bacteria</taxon>
        <taxon>Bacillati</taxon>
        <taxon>Actinomycetota</taxon>
        <taxon>Actinomycetes</taxon>
        <taxon>Propionibacteriales</taxon>
        <taxon>Nocardioidaceae</taxon>
        <taxon>Nocardioides</taxon>
    </lineage>
</organism>
<protein>
    <submittedName>
        <fullName evidence="2">GNAT family N-acetyltransferase</fullName>
        <ecNumber evidence="2">2.3.1.-</ecNumber>
    </submittedName>
</protein>
<dbReference type="Proteomes" id="UP001589750">
    <property type="component" value="Unassembled WGS sequence"/>
</dbReference>
<gene>
    <name evidence="2" type="ORF">ACFFRI_03890</name>
</gene>
<name>A0ABV5K614_9ACTN</name>
<evidence type="ECO:0000313" key="3">
    <source>
        <dbReference type="Proteomes" id="UP001589750"/>
    </source>
</evidence>
<dbReference type="SUPFAM" id="SSF55729">
    <property type="entry name" value="Acyl-CoA N-acyltransferases (Nat)"/>
    <property type="match status" value="1"/>
</dbReference>
<dbReference type="Pfam" id="PF13673">
    <property type="entry name" value="Acetyltransf_10"/>
    <property type="match status" value="1"/>
</dbReference>
<evidence type="ECO:0000313" key="2">
    <source>
        <dbReference type="EMBL" id="MFB9312177.1"/>
    </source>
</evidence>
<dbReference type="RefSeq" id="WP_170215424.1">
    <property type="nucleotide sequence ID" value="NZ_JBHMDG010000003.1"/>
</dbReference>
<keyword evidence="2" id="KW-0012">Acyltransferase</keyword>
<keyword evidence="3" id="KW-1185">Reference proteome</keyword>
<dbReference type="EMBL" id="JBHMDG010000003">
    <property type="protein sequence ID" value="MFB9312177.1"/>
    <property type="molecule type" value="Genomic_DNA"/>
</dbReference>
<evidence type="ECO:0000259" key="1">
    <source>
        <dbReference type="PROSITE" id="PS51186"/>
    </source>
</evidence>
<keyword evidence="2" id="KW-0808">Transferase</keyword>
<feature type="domain" description="N-acetyltransferase" evidence="1">
    <location>
        <begin position="1"/>
        <end position="131"/>
    </location>
</feature>